<dbReference type="Proteomes" id="UP000596660">
    <property type="component" value="Unplaced"/>
</dbReference>
<dbReference type="PANTHER" id="PTHR31964">
    <property type="entry name" value="ADENINE NUCLEOTIDE ALPHA HYDROLASES-LIKE SUPERFAMILY PROTEIN"/>
    <property type="match status" value="1"/>
</dbReference>
<dbReference type="InterPro" id="IPR014729">
    <property type="entry name" value="Rossmann-like_a/b/a_fold"/>
</dbReference>
<dbReference type="Gramene" id="AUR62002851-RA">
    <property type="protein sequence ID" value="AUR62002851-RA:cds"/>
    <property type="gene ID" value="AUR62002851"/>
</dbReference>
<dbReference type="SUPFAM" id="SSF52402">
    <property type="entry name" value="Adenine nucleotide alpha hydrolases-like"/>
    <property type="match status" value="1"/>
</dbReference>
<reference evidence="2" key="2">
    <citation type="submission" date="2021-03" db="UniProtKB">
        <authorList>
            <consortium name="EnsemblPlants"/>
        </authorList>
    </citation>
    <scope>IDENTIFICATION</scope>
</reference>
<dbReference type="EnsemblPlants" id="AUR62002851-RA">
    <property type="protein sequence ID" value="AUR62002851-RA:cds"/>
    <property type="gene ID" value="AUR62002851"/>
</dbReference>
<proteinExistence type="predicted"/>
<dbReference type="AlphaFoldDB" id="A0A803KUZ3"/>
<dbReference type="PANTHER" id="PTHR31964:SF138">
    <property type="entry name" value="UNIVERSAL STRESS PROTEIN A-LIKE PROTEIN"/>
    <property type="match status" value="1"/>
</dbReference>
<organism evidence="2 3">
    <name type="scientific">Chenopodium quinoa</name>
    <name type="common">Quinoa</name>
    <dbReference type="NCBI Taxonomy" id="63459"/>
    <lineage>
        <taxon>Eukaryota</taxon>
        <taxon>Viridiplantae</taxon>
        <taxon>Streptophyta</taxon>
        <taxon>Embryophyta</taxon>
        <taxon>Tracheophyta</taxon>
        <taxon>Spermatophyta</taxon>
        <taxon>Magnoliopsida</taxon>
        <taxon>eudicotyledons</taxon>
        <taxon>Gunneridae</taxon>
        <taxon>Pentapetalae</taxon>
        <taxon>Caryophyllales</taxon>
        <taxon>Chenopodiaceae</taxon>
        <taxon>Chenopodioideae</taxon>
        <taxon>Atripliceae</taxon>
        <taxon>Chenopodium</taxon>
    </lineage>
</organism>
<dbReference type="PRINTS" id="PR01438">
    <property type="entry name" value="UNVRSLSTRESS"/>
</dbReference>
<name>A0A803KUZ3_CHEQI</name>
<evidence type="ECO:0000259" key="1">
    <source>
        <dbReference type="Pfam" id="PF00582"/>
    </source>
</evidence>
<evidence type="ECO:0000313" key="2">
    <source>
        <dbReference type="EnsemblPlants" id="AUR62002851-RA:cds"/>
    </source>
</evidence>
<sequence length="147" mass="15779">MIVAVDESGCSSYALKWALQNLGDKLKSGVILFTAVSVTQSGVFAGGYGTVPLDLVTTIQQNQKKFATSLLTKAKEICAQYGVDAETLCVMGNPKDAICDAVEKFHCNLLVMGTHSRGALQRAFLGSVSNYCIHHAKCPVLVVRKRV</sequence>
<feature type="domain" description="UspA" evidence="1">
    <location>
        <begin position="2"/>
        <end position="144"/>
    </location>
</feature>
<accession>A0A803KUZ3</accession>
<dbReference type="InterPro" id="IPR006015">
    <property type="entry name" value="Universal_stress_UspA"/>
</dbReference>
<reference evidence="2" key="1">
    <citation type="journal article" date="2017" name="Nature">
        <title>The genome of Chenopodium quinoa.</title>
        <authorList>
            <person name="Jarvis D.E."/>
            <person name="Ho Y.S."/>
            <person name="Lightfoot D.J."/>
            <person name="Schmoeckel S.M."/>
            <person name="Li B."/>
            <person name="Borm T.J.A."/>
            <person name="Ohyanagi H."/>
            <person name="Mineta K."/>
            <person name="Michell C.T."/>
            <person name="Saber N."/>
            <person name="Kharbatia N.M."/>
            <person name="Rupper R.R."/>
            <person name="Sharp A.R."/>
            <person name="Dally N."/>
            <person name="Boughton B.A."/>
            <person name="Woo Y.H."/>
            <person name="Gao G."/>
            <person name="Schijlen E.G.W.M."/>
            <person name="Guo X."/>
            <person name="Momin A.A."/>
            <person name="Negrao S."/>
            <person name="Al-Babili S."/>
            <person name="Gehring C."/>
            <person name="Roessner U."/>
            <person name="Jung C."/>
            <person name="Murphy K."/>
            <person name="Arold S.T."/>
            <person name="Gojobori T."/>
            <person name="van der Linden C.G."/>
            <person name="van Loo E.N."/>
            <person name="Jellen E.N."/>
            <person name="Maughan P.J."/>
            <person name="Tester M."/>
        </authorList>
    </citation>
    <scope>NUCLEOTIDE SEQUENCE [LARGE SCALE GENOMIC DNA]</scope>
    <source>
        <strain evidence="2">cv. PI 614886</strain>
    </source>
</reference>
<dbReference type="InterPro" id="IPR006016">
    <property type="entry name" value="UspA"/>
</dbReference>
<dbReference type="OMA" id="ANIGPNI"/>
<evidence type="ECO:0000313" key="3">
    <source>
        <dbReference type="Proteomes" id="UP000596660"/>
    </source>
</evidence>
<keyword evidence="3" id="KW-1185">Reference proteome</keyword>
<dbReference type="CDD" id="cd23659">
    <property type="entry name" value="USP_At3g01520-like"/>
    <property type="match status" value="1"/>
</dbReference>
<dbReference type="Pfam" id="PF00582">
    <property type="entry name" value="Usp"/>
    <property type="match status" value="1"/>
</dbReference>
<dbReference type="Gene3D" id="3.40.50.620">
    <property type="entry name" value="HUPs"/>
    <property type="match status" value="1"/>
</dbReference>
<protein>
    <recommendedName>
        <fullName evidence="1">UspA domain-containing protein</fullName>
    </recommendedName>
</protein>